<dbReference type="Pfam" id="PF00096">
    <property type="entry name" value="zf-C2H2"/>
    <property type="match status" value="1"/>
</dbReference>
<dbReference type="PROSITE" id="PS00028">
    <property type="entry name" value="ZINC_FINGER_C2H2_1"/>
    <property type="match status" value="1"/>
</dbReference>
<dbReference type="OrthoDB" id="6365676at2759"/>
<protein>
    <recommendedName>
        <fullName evidence="6">C2H2-type domain-containing protein</fullName>
    </recommendedName>
</protein>
<dbReference type="AlphaFoldDB" id="A0A1J9P917"/>
<keyword evidence="1" id="KW-0479">Metal-binding</keyword>
<evidence type="ECO:0000256" key="5">
    <source>
        <dbReference type="SAM" id="MobiDB-lite"/>
    </source>
</evidence>
<evidence type="ECO:0000259" key="6">
    <source>
        <dbReference type="PROSITE" id="PS50157"/>
    </source>
</evidence>
<evidence type="ECO:0000256" key="2">
    <source>
        <dbReference type="ARBA" id="ARBA00022771"/>
    </source>
</evidence>
<evidence type="ECO:0000256" key="1">
    <source>
        <dbReference type="ARBA" id="ARBA00022723"/>
    </source>
</evidence>
<dbReference type="SUPFAM" id="SSF57667">
    <property type="entry name" value="beta-beta-alpha zinc fingers"/>
    <property type="match status" value="1"/>
</dbReference>
<dbReference type="PANTHER" id="PTHR23235">
    <property type="entry name" value="KRUEPPEL-LIKE TRANSCRIPTION FACTOR"/>
    <property type="match status" value="1"/>
</dbReference>
<feature type="domain" description="C2H2-type" evidence="6">
    <location>
        <begin position="51"/>
        <end position="73"/>
    </location>
</feature>
<dbReference type="GO" id="GO:0000981">
    <property type="term" value="F:DNA-binding transcription factor activity, RNA polymerase II-specific"/>
    <property type="evidence" value="ECO:0007669"/>
    <property type="project" value="TreeGrafter"/>
</dbReference>
<dbReference type="STRING" id="1658174.A0A1J9P917"/>
<feature type="compositionally biased region" description="Basic and acidic residues" evidence="5">
    <location>
        <begin position="64"/>
        <end position="76"/>
    </location>
</feature>
<feature type="region of interest" description="Disordered" evidence="5">
    <location>
        <begin position="64"/>
        <end position="123"/>
    </location>
</feature>
<dbReference type="Proteomes" id="UP000242791">
    <property type="component" value="Unassembled WGS sequence"/>
</dbReference>
<evidence type="ECO:0000256" key="4">
    <source>
        <dbReference type="PROSITE-ProRule" id="PRU00042"/>
    </source>
</evidence>
<evidence type="ECO:0000313" key="8">
    <source>
        <dbReference type="Proteomes" id="UP000242791"/>
    </source>
</evidence>
<keyword evidence="8" id="KW-1185">Reference proteome</keyword>
<evidence type="ECO:0000256" key="3">
    <source>
        <dbReference type="ARBA" id="ARBA00022833"/>
    </source>
</evidence>
<reference evidence="7 8" key="1">
    <citation type="submission" date="2015-08" db="EMBL/GenBank/DDBJ databases">
        <title>Emmonsia species relationships and genome sequence.</title>
        <authorList>
            <person name="Cuomo C.A."/>
            <person name="Schwartz I.S."/>
            <person name="Kenyon C."/>
            <person name="De Hoog G.S."/>
            <person name="Govender N.P."/>
            <person name="Botha A."/>
            <person name="Moreno L."/>
            <person name="De Vries M."/>
            <person name="Munoz J.F."/>
            <person name="Stielow J.B."/>
        </authorList>
    </citation>
    <scope>NUCLEOTIDE SEQUENCE [LARGE SCALE GENOMIC DNA]</scope>
    <source>
        <strain evidence="7 8">EI222</strain>
    </source>
</reference>
<accession>A0A1J9P917</accession>
<keyword evidence="2 4" id="KW-0863">Zinc-finger</keyword>
<dbReference type="PROSITE" id="PS50157">
    <property type="entry name" value="ZINC_FINGER_C2H2_2"/>
    <property type="match status" value="2"/>
</dbReference>
<name>A0A1J9P917_9EURO</name>
<dbReference type="GO" id="GO:0008270">
    <property type="term" value="F:zinc ion binding"/>
    <property type="evidence" value="ECO:0007669"/>
    <property type="project" value="UniProtKB-KW"/>
</dbReference>
<dbReference type="InterPro" id="IPR013087">
    <property type="entry name" value="Znf_C2H2_type"/>
</dbReference>
<dbReference type="Gene3D" id="3.30.160.60">
    <property type="entry name" value="Classic Zinc Finger"/>
    <property type="match status" value="2"/>
</dbReference>
<dbReference type="VEuPathDB" id="FungiDB:ACJ73_09244"/>
<gene>
    <name evidence="7" type="ORF">ACJ73_09244</name>
</gene>
<evidence type="ECO:0000313" key="7">
    <source>
        <dbReference type="EMBL" id="OJD13105.1"/>
    </source>
</evidence>
<comment type="caution">
    <text evidence="7">The sequence shown here is derived from an EMBL/GenBank/DDBJ whole genome shotgun (WGS) entry which is preliminary data.</text>
</comment>
<dbReference type="FunFam" id="3.30.160.60:FF:002343">
    <property type="entry name" value="Zinc finger protein 33A"/>
    <property type="match status" value="1"/>
</dbReference>
<proteinExistence type="predicted"/>
<sequence length="123" mass="13887">MQAVPELLTLKTKKKHKYSCPFAASHACQATFTTSGHAARHGKKHTGEKSVHCPSCNKAFARKDNMKQHQRTHETSDCDELTLNAEDKDTRTRKPHWNQPRSQSRSYGDEFSCTSELDAPTES</sequence>
<feature type="domain" description="C2H2-type" evidence="6">
    <location>
        <begin position="18"/>
        <end position="50"/>
    </location>
</feature>
<dbReference type="PANTHER" id="PTHR23235:SF120">
    <property type="entry name" value="KRUPPEL-LIKE FACTOR 15"/>
    <property type="match status" value="1"/>
</dbReference>
<keyword evidence="3" id="KW-0862">Zinc</keyword>
<dbReference type="GO" id="GO:0000978">
    <property type="term" value="F:RNA polymerase II cis-regulatory region sequence-specific DNA binding"/>
    <property type="evidence" value="ECO:0007669"/>
    <property type="project" value="TreeGrafter"/>
</dbReference>
<dbReference type="EMBL" id="LGTZ01002514">
    <property type="protein sequence ID" value="OJD13105.1"/>
    <property type="molecule type" value="Genomic_DNA"/>
</dbReference>
<organism evidence="7 8">
    <name type="scientific">Blastomyces percursus</name>
    <dbReference type="NCBI Taxonomy" id="1658174"/>
    <lineage>
        <taxon>Eukaryota</taxon>
        <taxon>Fungi</taxon>
        <taxon>Dikarya</taxon>
        <taxon>Ascomycota</taxon>
        <taxon>Pezizomycotina</taxon>
        <taxon>Eurotiomycetes</taxon>
        <taxon>Eurotiomycetidae</taxon>
        <taxon>Onygenales</taxon>
        <taxon>Ajellomycetaceae</taxon>
        <taxon>Blastomyces</taxon>
    </lineage>
</organism>
<dbReference type="SMART" id="SM00355">
    <property type="entry name" value="ZnF_C2H2"/>
    <property type="match status" value="1"/>
</dbReference>
<dbReference type="InterPro" id="IPR036236">
    <property type="entry name" value="Znf_C2H2_sf"/>
</dbReference>